<dbReference type="EMBL" id="MU118176">
    <property type="protein sequence ID" value="KAF9643905.1"/>
    <property type="molecule type" value="Genomic_DNA"/>
</dbReference>
<dbReference type="Proteomes" id="UP000886501">
    <property type="component" value="Unassembled WGS sequence"/>
</dbReference>
<gene>
    <name evidence="1" type="ORF">BDM02DRAFT_3191082</name>
</gene>
<name>A0ACB6Z3E6_THEGA</name>
<protein>
    <submittedName>
        <fullName evidence="1">Uncharacterized protein</fullName>
    </submittedName>
</protein>
<reference evidence="1" key="1">
    <citation type="submission" date="2019-10" db="EMBL/GenBank/DDBJ databases">
        <authorList>
            <consortium name="DOE Joint Genome Institute"/>
            <person name="Kuo A."/>
            <person name="Miyauchi S."/>
            <person name="Kiss E."/>
            <person name="Drula E."/>
            <person name="Kohler A."/>
            <person name="Sanchez-Garcia M."/>
            <person name="Andreopoulos B."/>
            <person name="Barry K.W."/>
            <person name="Bonito G."/>
            <person name="Buee M."/>
            <person name="Carver A."/>
            <person name="Chen C."/>
            <person name="Cichocki N."/>
            <person name="Clum A."/>
            <person name="Culley D."/>
            <person name="Crous P.W."/>
            <person name="Fauchery L."/>
            <person name="Girlanda M."/>
            <person name="Hayes R."/>
            <person name="Keri Z."/>
            <person name="Labutti K."/>
            <person name="Lipzen A."/>
            <person name="Lombard V."/>
            <person name="Magnuson J."/>
            <person name="Maillard F."/>
            <person name="Morin E."/>
            <person name="Murat C."/>
            <person name="Nolan M."/>
            <person name="Ohm R."/>
            <person name="Pangilinan J."/>
            <person name="Pereira M."/>
            <person name="Perotto S."/>
            <person name="Peter M."/>
            <person name="Riley R."/>
            <person name="Sitrit Y."/>
            <person name="Stielow B."/>
            <person name="Szollosi G."/>
            <person name="Zifcakova L."/>
            <person name="Stursova M."/>
            <person name="Spatafora J.W."/>
            <person name="Tedersoo L."/>
            <person name="Vaario L.-M."/>
            <person name="Yamada A."/>
            <person name="Yan M."/>
            <person name="Wang P."/>
            <person name="Xu J."/>
            <person name="Bruns T."/>
            <person name="Baldrian P."/>
            <person name="Vilgalys R."/>
            <person name="Henrissat B."/>
            <person name="Grigoriev I.V."/>
            <person name="Hibbett D."/>
            <person name="Nagy L.G."/>
            <person name="Martin F.M."/>
        </authorList>
    </citation>
    <scope>NUCLEOTIDE SEQUENCE</scope>
    <source>
        <strain evidence="1">P2</strain>
    </source>
</reference>
<organism evidence="1 2">
    <name type="scientific">Thelephora ganbajun</name>
    <name type="common">Ganba fungus</name>
    <dbReference type="NCBI Taxonomy" id="370292"/>
    <lineage>
        <taxon>Eukaryota</taxon>
        <taxon>Fungi</taxon>
        <taxon>Dikarya</taxon>
        <taxon>Basidiomycota</taxon>
        <taxon>Agaricomycotina</taxon>
        <taxon>Agaricomycetes</taxon>
        <taxon>Thelephorales</taxon>
        <taxon>Thelephoraceae</taxon>
        <taxon>Thelephora</taxon>
    </lineage>
</organism>
<reference evidence="1" key="2">
    <citation type="journal article" date="2020" name="Nat. Commun.">
        <title>Large-scale genome sequencing of mycorrhizal fungi provides insights into the early evolution of symbiotic traits.</title>
        <authorList>
            <person name="Miyauchi S."/>
            <person name="Kiss E."/>
            <person name="Kuo A."/>
            <person name="Drula E."/>
            <person name="Kohler A."/>
            <person name="Sanchez-Garcia M."/>
            <person name="Morin E."/>
            <person name="Andreopoulos B."/>
            <person name="Barry K.W."/>
            <person name="Bonito G."/>
            <person name="Buee M."/>
            <person name="Carver A."/>
            <person name="Chen C."/>
            <person name="Cichocki N."/>
            <person name="Clum A."/>
            <person name="Culley D."/>
            <person name="Crous P.W."/>
            <person name="Fauchery L."/>
            <person name="Girlanda M."/>
            <person name="Hayes R.D."/>
            <person name="Keri Z."/>
            <person name="LaButti K."/>
            <person name="Lipzen A."/>
            <person name="Lombard V."/>
            <person name="Magnuson J."/>
            <person name="Maillard F."/>
            <person name="Murat C."/>
            <person name="Nolan M."/>
            <person name="Ohm R.A."/>
            <person name="Pangilinan J."/>
            <person name="Pereira M.F."/>
            <person name="Perotto S."/>
            <person name="Peter M."/>
            <person name="Pfister S."/>
            <person name="Riley R."/>
            <person name="Sitrit Y."/>
            <person name="Stielow J.B."/>
            <person name="Szollosi G."/>
            <person name="Zifcakova L."/>
            <person name="Stursova M."/>
            <person name="Spatafora J.W."/>
            <person name="Tedersoo L."/>
            <person name="Vaario L.M."/>
            <person name="Yamada A."/>
            <person name="Yan M."/>
            <person name="Wang P."/>
            <person name="Xu J."/>
            <person name="Bruns T."/>
            <person name="Baldrian P."/>
            <person name="Vilgalys R."/>
            <person name="Dunand C."/>
            <person name="Henrissat B."/>
            <person name="Grigoriev I.V."/>
            <person name="Hibbett D."/>
            <person name="Nagy L.G."/>
            <person name="Martin F.M."/>
        </authorList>
    </citation>
    <scope>NUCLEOTIDE SEQUENCE</scope>
    <source>
        <strain evidence="1">P2</strain>
    </source>
</reference>
<accession>A0ACB6Z3E6</accession>
<sequence length="634" mass="70139">MPKERRASLAFHVPTPVPDAGLWLGNLAGPHLRWLRVLPTSSTIVRGSSCVDNPIRRLLAPRTGQKVVIDLEGATPIAIEVFGTICSYRPQKEDFEAVEIRYAPETKAIDITAFEERRGVVVPLSVKFIYWRLWFGDNETLPSIGVRETSHGSKEGMQAPIDFGIVTGWQATMKVDFPRSTDSDLLNLVHLLNGFHMVDGALPLRVGNLVMSEAKAASTINADAGKAVKVISNTVHVGKPIIEVTSSFLYHGRFTDYEITFEIVQEPDHTRAPPSSSEITFKNKYSYHLIAFLGMFTFEDCHGNPVVAHVQRHGTAEDTATYLPNDGYTMTGSTATRFTTPSSNQRYTNISKDFNPIHVNPYFSNFASLPGTTTHGIWASAASREYLESVVAKGRPERVKLQAEVFFLFVQLFTSVLRFSGTPDMGMEIYNNSPAARAVWDASDVHLLAVYGSSIVEIVKGNSKEMTIRFGRIEVIRFSHLSGPFFAAQFAQIVLVVAEKAIFEYARSESSAPTNPVSGRRSVHQLDTGLMGRARSSLSVRPYSQYSTSSRLSSVEPIATIVDEKQNPPLNKAIETFTNTDGGVTAKFVAKLRGLDAKNSQSKLPIEKSLTKSEEAFFDKVKEEERSDKVLCRD</sequence>
<keyword evidence="2" id="KW-1185">Reference proteome</keyword>
<evidence type="ECO:0000313" key="2">
    <source>
        <dbReference type="Proteomes" id="UP000886501"/>
    </source>
</evidence>
<proteinExistence type="predicted"/>
<comment type="caution">
    <text evidence="1">The sequence shown here is derived from an EMBL/GenBank/DDBJ whole genome shotgun (WGS) entry which is preliminary data.</text>
</comment>
<evidence type="ECO:0000313" key="1">
    <source>
        <dbReference type="EMBL" id="KAF9643905.1"/>
    </source>
</evidence>